<evidence type="ECO:0000313" key="2">
    <source>
        <dbReference type="EMBL" id="GGA90089.1"/>
    </source>
</evidence>
<gene>
    <name evidence="2" type="ORF">GCM10011491_17490</name>
</gene>
<keyword evidence="3" id="KW-1185">Reference proteome</keyword>
<organism evidence="2 3">
    <name type="scientific">Brucella endophytica</name>
    <dbReference type="NCBI Taxonomy" id="1963359"/>
    <lineage>
        <taxon>Bacteria</taxon>
        <taxon>Pseudomonadati</taxon>
        <taxon>Pseudomonadota</taxon>
        <taxon>Alphaproteobacteria</taxon>
        <taxon>Hyphomicrobiales</taxon>
        <taxon>Brucellaceae</taxon>
        <taxon>Brucella/Ochrobactrum group</taxon>
        <taxon>Brucella</taxon>
    </lineage>
</organism>
<reference evidence="2" key="2">
    <citation type="submission" date="2020-09" db="EMBL/GenBank/DDBJ databases">
        <authorList>
            <person name="Sun Q."/>
            <person name="Zhou Y."/>
        </authorList>
    </citation>
    <scope>NUCLEOTIDE SEQUENCE</scope>
    <source>
        <strain evidence="2">CGMCC 1.15082</strain>
    </source>
</reference>
<feature type="compositionally biased region" description="Basic and acidic residues" evidence="1">
    <location>
        <begin position="68"/>
        <end position="85"/>
    </location>
</feature>
<protein>
    <submittedName>
        <fullName evidence="2">Uncharacterized protein</fullName>
    </submittedName>
</protein>
<dbReference type="Proteomes" id="UP000646478">
    <property type="component" value="Unassembled WGS sequence"/>
</dbReference>
<proteinExistence type="predicted"/>
<accession>A0A916S9W6</accession>
<dbReference type="EMBL" id="BMHH01000005">
    <property type="protein sequence ID" value="GGA90089.1"/>
    <property type="molecule type" value="Genomic_DNA"/>
</dbReference>
<sequence>MQLRETRIIPASTPNEAPSVEFMGEKGERVTVRFAKDEEMAECDRSTLIAEATFILSQLANADMAGGLDKKTGGGDARTDERTGDPVELEEQLQEGLRETFPGSDPVSVVSTGIPGKPQN</sequence>
<feature type="region of interest" description="Disordered" evidence="1">
    <location>
        <begin position="65"/>
        <end position="120"/>
    </location>
</feature>
<name>A0A916S9W6_9HYPH</name>
<comment type="caution">
    <text evidence="2">The sequence shown here is derived from an EMBL/GenBank/DDBJ whole genome shotgun (WGS) entry which is preliminary data.</text>
</comment>
<dbReference type="RefSeq" id="WP_188823482.1">
    <property type="nucleotide sequence ID" value="NZ_BMHH01000005.1"/>
</dbReference>
<evidence type="ECO:0000313" key="3">
    <source>
        <dbReference type="Proteomes" id="UP000646478"/>
    </source>
</evidence>
<evidence type="ECO:0000256" key="1">
    <source>
        <dbReference type="SAM" id="MobiDB-lite"/>
    </source>
</evidence>
<dbReference type="AlphaFoldDB" id="A0A916S9W6"/>
<reference evidence="2" key="1">
    <citation type="journal article" date="2014" name="Int. J. Syst. Evol. Microbiol.">
        <title>Complete genome sequence of Corynebacterium casei LMG S-19264T (=DSM 44701T), isolated from a smear-ripened cheese.</title>
        <authorList>
            <consortium name="US DOE Joint Genome Institute (JGI-PGF)"/>
            <person name="Walter F."/>
            <person name="Albersmeier A."/>
            <person name="Kalinowski J."/>
            <person name="Ruckert C."/>
        </authorList>
    </citation>
    <scope>NUCLEOTIDE SEQUENCE</scope>
    <source>
        <strain evidence="2">CGMCC 1.15082</strain>
    </source>
</reference>